<evidence type="ECO:0000313" key="3">
    <source>
        <dbReference type="Proteomes" id="UP000001343"/>
    </source>
</evidence>
<protein>
    <submittedName>
        <fullName evidence="2">Uncharacterized protein</fullName>
    </submittedName>
</protein>
<sequence length="51" mass="6328">MKTFDILILVFGYTLFWTLLIWFLIGILTGLFWYSLQFFEKRNKTNNRKIY</sequence>
<feature type="transmembrane region" description="Helical" evidence="1">
    <location>
        <begin position="6"/>
        <end position="34"/>
    </location>
</feature>
<keyword evidence="1" id="KW-0472">Membrane</keyword>
<organism evidence="2 3">
    <name type="scientific">Leptospira mayottensis 200901122</name>
    <dbReference type="NCBI Taxonomy" id="1193010"/>
    <lineage>
        <taxon>Bacteria</taxon>
        <taxon>Pseudomonadati</taxon>
        <taxon>Spirochaetota</taxon>
        <taxon>Spirochaetia</taxon>
        <taxon>Leptospirales</taxon>
        <taxon>Leptospiraceae</taxon>
        <taxon>Leptospira</taxon>
    </lineage>
</organism>
<reference evidence="2 3" key="1">
    <citation type="journal article" date="2014" name="Int. J. Syst. Evol. Microbiol.">
        <title>Leptospira mayottensis sp. nov., a pathogenic species of the genus Leptospira isolated from humans.</title>
        <authorList>
            <person name="Bourhy P."/>
            <person name="Collet L."/>
            <person name="Brisse S."/>
            <person name="Picardeau M."/>
        </authorList>
    </citation>
    <scope>NUCLEOTIDE SEQUENCE [LARGE SCALE GENOMIC DNA]</scope>
    <source>
        <strain evidence="2 3">200901122</strain>
    </source>
</reference>
<dbReference type="Proteomes" id="UP000001343">
    <property type="component" value="Unassembled WGS sequence"/>
</dbReference>
<keyword evidence="1" id="KW-1133">Transmembrane helix</keyword>
<accession>A0AA87MQF1</accession>
<comment type="caution">
    <text evidence="2">The sequence shown here is derived from an EMBL/GenBank/DDBJ whole genome shotgun (WGS) entry which is preliminary data.</text>
</comment>
<gene>
    <name evidence="2" type="ORF">LEP1GSC125_3130</name>
</gene>
<evidence type="ECO:0000313" key="2">
    <source>
        <dbReference type="EMBL" id="EKR99939.1"/>
    </source>
</evidence>
<name>A0AA87MQF1_9LEPT</name>
<dbReference type="EMBL" id="AKWM02000041">
    <property type="protein sequence ID" value="EKR99939.1"/>
    <property type="molecule type" value="Genomic_DNA"/>
</dbReference>
<keyword evidence="1" id="KW-0812">Transmembrane</keyword>
<proteinExistence type="predicted"/>
<dbReference type="AlphaFoldDB" id="A0AA87MQF1"/>
<evidence type="ECO:0000256" key="1">
    <source>
        <dbReference type="SAM" id="Phobius"/>
    </source>
</evidence>